<feature type="transmembrane region" description="Helical" evidence="10">
    <location>
        <begin position="35"/>
        <end position="53"/>
    </location>
</feature>
<comment type="caution">
    <text evidence="10">Lacks conserved residue(s) required for the propagation of feature annotation.</text>
</comment>
<evidence type="ECO:0000256" key="2">
    <source>
        <dbReference type="ARBA" id="ARBA00006185"/>
    </source>
</evidence>
<comment type="function">
    <text evidence="10">Phospholipid scramblase involved in autophagy. Cycles between the preautophagosomal structure/phagophore assembly site (PAS) and the cytoplasmic vesicle pool and supplies membrane for the growing autophagosome. Lipid scramblase activity plays a key role in preautophagosomal structure/phagophore assembly by distributing the phospholipids that arrive through ATG2 from the cytoplasmic to the luminal leaflet of the bilayer, thereby driving autophagosomal membrane expansion.</text>
</comment>
<feature type="non-terminal residue" evidence="11">
    <location>
        <position position="1"/>
    </location>
</feature>
<keyword evidence="7 10" id="KW-0072">Autophagy</keyword>
<evidence type="ECO:0000313" key="11">
    <source>
        <dbReference type="EMBL" id="CAF4647683.1"/>
    </source>
</evidence>
<dbReference type="GO" id="GO:0034045">
    <property type="term" value="C:phagophore assembly site membrane"/>
    <property type="evidence" value="ECO:0007669"/>
    <property type="project" value="UniProtKB-SubCell"/>
</dbReference>
<name>A0A8S2ZNC2_9BILA</name>
<organism evidence="11 13">
    <name type="scientific">Rotaria magnacalcarata</name>
    <dbReference type="NCBI Taxonomy" id="392030"/>
    <lineage>
        <taxon>Eukaryota</taxon>
        <taxon>Metazoa</taxon>
        <taxon>Spiralia</taxon>
        <taxon>Gnathifera</taxon>
        <taxon>Rotifera</taxon>
        <taxon>Eurotatoria</taxon>
        <taxon>Bdelloidea</taxon>
        <taxon>Philodinida</taxon>
        <taxon>Philodinidae</taxon>
        <taxon>Rotaria</taxon>
    </lineage>
</organism>
<dbReference type="AlphaFoldDB" id="A0A8S2ZNC2"/>
<keyword evidence="4 10" id="KW-0813">Transport</keyword>
<keyword evidence="9 10" id="KW-0472">Membrane</keyword>
<sequence>ELDHSLNQRLNRGYKPAVSYMSSFVNYGVIETAKFVSFAAGAILAVLILLTIYDEDVLKVD</sequence>
<dbReference type="GO" id="GO:0061709">
    <property type="term" value="P:reticulophagy"/>
    <property type="evidence" value="ECO:0007669"/>
    <property type="project" value="TreeGrafter"/>
</dbReference>
<evidence type="ECO:0000256" key="1">
    <source>
        <dbReference type="ARBA" id="ARBA00004511"/>
    </source>
</evidence>
<protein>
    <recommendedName>
        <fullName evidence="3 10">Autophagy-related protein 9</fullName>
    </recommendedName>
</protein>
<comment type="caution">
    <text evidence="11">The sequence shown here is derived from an EMBL/GenBank/DDBJ whole genome shotgun (WGS) entry which is preliminary data.</text>
</comment>
<evidence type="ECO:0000313" key="13">
    <source>
        <dbReference type="Proteomes" id="UP000681967"/>
    </source>
</evidence>
<keyword evidence="6 10" id="KW-1133">Transmembrane helix</keyword>
<evidence type="ECO:0000256" key="10">
    <source>
        <dbReference type="RuleBase" id="RU364027"/>
    </source>
</evidence>
<dbReference type="EMBL" id="CAJOBH010108128">
    <property type="protein sequence ID" value="CAF4647683.1"/>
    <property type="molecule type" value="Genomic_DNA"/>
</dbReference>
<dbReference type="InterPro" id="IPR007241">
    <property type="entry name" value="Autophagy-rel_prot_9"/>
</dbReference>
<evidence type="ECO:0000313" key="12">
    <source>
        <dbReference type="EMBL" id="CAF4821622.1"/>
    </source>
</evidence>
<gene>
    <name evidence="11" type="ORF">BYL167_LOCUS42035</name>
    <name evidence="12" type="ORF">GIL414_LOCUS48041</name>
</gene>
<dbReference type="Pfam" id="PF04109">
    <property type="entry name" value="ATG9"/>
    <property type="match status" value="1"/>
</dbReference>
<evidence type="ECO:0000256" key="6">
    <source>
        <dbReference type="ARBA" id="ARBA00022989"/>
    </source>
</evidence>
<evidence type="ECO:0000256" key="5">
    <source>
        <dbReference type="ARBA" id="ARBA00022692"/>
    </source>
</evidence>
<comment type="similarity">
    <text evidence="2 10">Belongs to the ATG9 family.</text>
</comment>
<reference evidence="11" key="1">
    <citation type="submission" date="2021-02" db="EMBL/GenBank/DDBJ databases">
        <authorList>
            <person name="Nowell W R."/>
        </authorList>
    </citation>
    <scope>NUCLEOTIDE SEQUENCE</scope>
</reference>
<evidence type="ECO:0000256" key="9">
    <source>
        <dbReference type="ARBA" id="ARBA00023136"/>
    </source>
</evidence>
<evidence type="ECO:0000256" key="8">
    <source>
        <dbReference type="ARBA" id="ARBA00023055"/>
    </source>
</evidence>
<evidence type="ECO:0000256" key="7">
    <source>
        <dbReference type="ARBA" id="ARBA00023006"/>
    </source>
</evidence>
<keyword evidence="5 10" id="KW-0812">Transmembrane</keyword>
<evidence type="ECO:0000256" key="3">
    <source>
        <dbReference type="ARBA" id="ARBA00018074"/>
    </source>
</evidence>
<dbReference type="PANTHER" id="PTHR13038">
    <property type="entry name" value="APG9 AUTOPHAGY 9"/>
    <property type="match status" value="1"/>
</dbReference>
<dbReference type="GO" id="GO:0006869">
    <property type="term" value="P:lipid transport"/>
    <property type="evidence" value="ECO:0007669"/>
    <property type="project" value="UniProtKB-KW"/>
</dbReference>
<evidence type="ECO:0000256" key="4">
    <source>
        <dbReference type="ARBA" id="ARBA00022448"/>
    </source>
</evidence>
<comment type="subcellular location">
    <subcellularLocation>
        <location evidence="1 10">Preautophagosomal structure membrane</location>
        <topology evidence="1 10">Multi-pass membrane protein</topology>
    </subcellularLocation>
</comment>
<dbReference type="Proteomes" id="UP000681967">
    <property type="component" value="Unassembled WGS sequence"/>
</dbReference>
<dbReference type="GO" id="GO:0034497">
    <property type="term" value="P:protein localization to phagophore assembly site"/>
    <property type="evidence" value="ECO:0007669"/>
    <property type="project" value="TreeGrafter"/>
</dbReference>
<keyword evidence="8 10" id="KW-0445">Lipid transport</keyword>
<dbReference type="GO" id="GO:0005776">
    <property type="term" value="C:autophagosome"/>
    <property type="evidence" value="ECO:0007669"/>
    <property type="project" value="TreeGrafter"/>
</dbReference>
<accession>A0A8S2ZNC2</accession>
<dbReference type="Proteomes" id="UP000681720">
    <property type="component" value="Unassembled WGS sequence"/>
</dbReference>
<dbReference type="GO" id="GO:0034727">
    <property type="term" value="P:piecemeal microautophagy of the nucleus"/>
    <property type="evidence" value="ECO:0007669"/>
    <property type="project" value="TreeGrafter"/>
</dbReference>
<dbReference type="EMBL" id="CAJOBJ010154820">
    <property type="protein sequence ID" value="CAF4821622.1"/>
    <property type="molecule type" value="Genomic_DNA"/>
</dbReference>
<dbReference type="GO" id="GO:0000422">
    <property type="term" value="P:autophagy of mitochondrion"/>
    <property type="evidence" value="ECO:0007669"/>
    <property type="project" value="TreeGrafter"/>
</dbReference>
<feature type="non-terminal residue" evidence="11">
    <location>
        <position position="61"/>
    </location>
</feature>
<proteinExistence type="inferred from homology"/>
<dbReference type="PANTHER" id="PTHR13038:SF10">
    <property type="entry name" value="AUTOPHAGY-RELATED PROTEIN 9"/>
    <property type="match status" value="1"/>
</dbReference>